<keyword evidence="10" id="KW-1185">Reference proteome</keyword>
<dbReference type="InterPro" id="IPR017930">
    <property type="entry name" value="Myb_dom"/>
</dbReference>
<dbReference type="NCBIfam" id="TIGR01557">
    <property type="entry name" value="myb_SHAQKYF"/>
    <property type="match status" value="1"/>
</dbReference>
<evidence type="ECO:0000256" key="2">
    <source>
        <dbReference type="ARBA" id="ARBA00023163"/>
    </source>
</evidence>
<dbReference type="Pfam" id="PF00249">
    <property type="entry name" value="Myb_DNA-binding"/>
    <property type="match status" value="1"/>
</dbReference>
<feature type="domain" description="Myb-like" evidence="6">
    <location>
        <begin position="120"/>
        <end position="171"/>
    </location>
</feature>
<protein>
    <submittedName>
        <fullName evidence="9">Myb domain-containing protein</fullName>
    </submittedName>
</protein>
<gene>
    <name evidence="9" type="primary">mybI</name>
    <name evidence="9" type="ORF">DFA_03124</name>
</gene>
<dbReference type="PROSITE" id="PS51293">
    <property type="entry name" value="SANT"/>
    <property type="match status" value="1"/>
</dbReference>
<name>F4PGP5_CACFS</name>
<feature type="coiled-coil region" evidence="4">
    <location>
        <begin position="89"/>
        <end position="123"/>
    </location>
</feature>
<evidence type="ECO:0000256" key="5">
    <source>
        <dbReference type="SAM" id="MobiDB-lite"/>
    </source>
</evidence>
<feature type="compositionally biased region" description="Low complexity" evidence="5">
    <location>
        <begin position="409"/>
        <end position="424"/>
    </location>
</feature>
<dbReference type="RefSeq" id="XP_004362730.1">
    <property type="nucleotide sequence ID" value="XM_004362673.1"/>
</dbReference>
<evidence type="ECO:0000259" key="6">
    <source>
        <dbReference type="PROSITE" id="PS50090"/>
    </source>
</evidence>
<feature type="compositionally biased region" description="Polar residues" evidence="5">
    <location>
        <begin position="233"/>
        <end position="246"/>
    </location>
</feature>
<organism evidence="9 10">
    <name type="scientific">Cavenderia fasciculata</name>
    <name type="common">Slime mold</name>
    <name type="synonym">Dictyostelium fasciculatum</name>
    <dbReference type="NCBI Taxonomy" id="261658"/>
    <lineage>
        <taxon>Eukaryota</taxon>
        <taxon>Amoebozoa</taxon>
        <taxon>Evosea</taxon>
        <taxon>Eumycetozoa</taxon>
        <taxon>Dictyostelia</taxon>
        <taxon>Acytosteliales</taxon>
        <taxon>Cavenderiaceae</taxon>
        <taxon>Cavenderia</taxon>
    </lineage>
</organism>
<keyword evidence="2" id="KW-0804">Transcription</keyword>
<feature type="compositionally biased region" description="Low complexity" evidence="5">
    <location>
        <begin position="442"/>
        <end position="464"/>
    </location>
</feature>
<evidence type="ECO:0000313" key="9">
    <source>
        <dbReference type="EMBL" id="EGG24879.1"/>
    </source>
</evidence>
<dbReference type="STRING" id="1054147.F4PGP5"/>
<dbReference type="PROSITE" id="PS51294">
    <property type="entry name" value="HTH_MYB"/>
    <property type="match status" value="1"/>
</dbReference>
<dbReference type="InterPro" id="IPR006447">
    <property type="entry name" value="Myb_dom_plants"/>
</dbReference>
<evidence type="ECO:0000256" key="3">
    <source>
        <dbReference type="ARBA" id="ARBA00023242"/>
    </source>
</evidence>
<dbReference type="GO" id="GO:0003677">
    <property type="term" value="F:DNA binding"/>
    <property type="evidence" value="ECO:0007669"/>
    <property type="project" value="InterPro"/>
</dbReference>
<dbReference type="Gene3D" id="1.10.10.60">
    <property type="entry name" value="Homeodomain-like"/>
    <property type="match status" value="1"/>
</dbReference>
<feature type="region of interest" description="Disordered" evidence="5">
    <location>
        <begin position="173"/>
        <end position="267"/>
    </location>
</feature>
<dbReference type="Proteomes" id="UP000007797">
    <property type="component" value="Unassembled WGS sequence"/>
</dbReference>
<dbReference type="PANTHER" id="PTHR44042">
    <property type="entry name" value="DUPLICATED HOMEODOMAIN-LIKE SUPERFAMILY PROTEIN-RELATED"/>
    <property type="match status" value="1"/>
</dbReference>
<evidence type="ECO:0000259" key="7">
    <source>
        <dbReference type="PROSITE" id="PS51293"/>
    </source>
</evidence>
<reference evidence="10" key="1">
    <citation type="journal article" date="2011" name="Genome Res.">
        <title>Phylogeny-wide analysis of social amoeba genomes highlights ancient origins for complex intercellular communication.</title>
        <authorList>
            <person name="Heidel A.J."/>
            <person name="Lawal H.M."/>
            <person name="Felder M."/>
            <person name="Schilde C."/>
            <person name="Helps N.R."/>
            <person name="Tunggal B."/>
            <person name="Rivero F."/>
            <person name="John U."/>
            <person name="Schleicher M."/>
            <person name="Eichinger L."/>
            <person name="Platzer M."/>
            <person name="Noegel A.A."/>
            <person name="Schaap P."/>
            <person name="Gloeckner G."/>
        </authorList>
    </citation>
    <scope>NUCLEOTIDE SEQUENCE [LARGE SCALE GENOMIC DNA]</scope>
    <source>
        <strain evidence="10">SH3</strain>
    </source>
</reference>
<dbReference type="PANTHER" id="PTHR44042:SF67">
    <property type="entry name" value="MYB-LIKE PROTEIN I"/>
    <property type="match status" value="1"/>
</dbReference>
<dbReference type="InterPro" id="IPR017884">
    <property type="entry name" value="SANT_dom"/>
</dbReference>
<evidence type="ECO:0000313" key="10">
    <source>
        <dbReference type="Proteomes" id="UP000007797"/>
    </source>
</evidence>
<dbReference type="OrthoDB" id="118550at2759"/>
<dbReference type="EMBL" id="GL883006">
    <property type="protein sequence ID" value="EGG24879.1"/>
    <property type="molecule type" value="Genomic_DNA"/>
</dbReference>
<evidence type="ECO:0000256" key="4">
    <source>
        <dbReference type="SAM" id="Coils"/>
    </source>
</evidence>
<dbReference type="SMART" id="SM00717">
    <property type="entry name" value="SANT"/>
    <property type="match status" value="1"/>
</dbReference>
<dbReference type="GeneID" id="14876697"/>
<dbReference type="InterPro" id="IPR001005">
    <property type="entry name" value="SANT/Myb"/>
</dbReference>
<feature type="region of interest" description="Disordered" evidence="5">
    <location>
        <begin position="535"/>
        <end position="554"/>
    </location>
</feature>
<feature type="compositionally biased region" description="Acidic residues" evidence="5">
    <location>
        <begin position="189"/>
        <end position="205"/>
    </location>
</feature>
<dbReference type="KEGG" id="dfa:DFA_03124"/>
<keyword evidence="4" id="KW-0175">Coiled coil</keyword>
<dbReference type="InterPro" id="IPR009057">
    <property type="entry name" value="Homeodomain-like_sf"/>
</dbReference>
<evidence type="ECO:0000259" key="8">
    <source>
        <dbReference type="PROSITE" id="PS51294"/>
    </source>
</evidence>
<sequence>MNNQHQQLGPHQTIKGFITPEHLEYGTPSPSPPLYYRPIYTHQYGGPYTPRGYGMDAPPCPPSIDEDQIPIAVDPKSIFEQNQRFMGRIAFLEEEIVRKKDTIDGLQVQLSRYEQEKQAEKKKQSRYWTPEEHNRFIEALSKFGHKDVKAIASYVGSRNPTQVRTHAQKYFLRIDRERQRKQQSKDGDRDADDNDWADTYFDGDESPSHTPSTNSPSSNPPPNPFAAHCPSPQLLTTTSSITNSPIQKKKRESVTITATQAKSAPQHREHVINILAQQNINLSTSDYDNFARGLVSNIEQDDTQTLIKSIRDQFLPTNSIENIENIYSAFVTAVKYHTIQQGPTQPSHQIVPPLPLPQLQIQGQMGHHQMLTPTSLHQKRDSPHLSSSTSSYGVAPNMESSSPHHPESPHSNSPSPSSSAMGSKSPKKKLMNVTVPSRGSDPSMGSPSLMTPTTPSPSSALSPSSQGIYVPYGLPQPGMRWVSSPHHIYHGRPMDPSMGIPYPPTPPTPHMPHMAPVYYSPHPIPAGMNPMGDSTPLSDDAPHHHHHHHQVHGPWSTLPYLSVDSTPSPPNWLNNTIANFNNTSISSPTQHSVGVSGD</sequence>
<dbReference type="CDD" id="cd00167">
    <property type="entry name" value="SANT"/>
    <property type="match status" value="1"/>
</dbReference>
<feature type="compositionally biased region" description="Polar residues" evidence="5">
    <location>
        <begin position="254"/>
        <end position="263"/>
    </location>
</feature>
<feature type="compositionally biased region" description="Basic and acidic residues" evidence="5">
    <location>
        <begin position="173"/>
        <end position="188"/>
    </location>
</feature>
<proteinExistence type="predicted"/>
<keyword evidence="1" id="KW-0805">Transcription regulation</keyword>
<dbReference type="PROSITE" id="PS50090">
    <property type="entry name" value="MYB_LIKE"/>
    <property type="match status" value="1"/>
</dbReference>
<dbReference type="SUPFAM" id="SSF46689">
    <property type="entry name" value="Homeodomain-like"/>
    <property type="match status" value="1"/>
</dbReference>
<accession>F4PGP5</accession>
<feature type="region of interest" description="Disordered" evidence="5">
    <location>
        <begin position="375"/>
        <end position="464"/>
    </location>
</feature>
<feature type="domain" description="HTH myb-type" evidence="8">
    <location>
        <begin position="120"/>
        <end position="175"/>
    </location>
</feature>
<feature type="domain" description="SANT" evidence="7">
    <location>
        <begin position="123"/>
        <end position="175"/>
    </location>
</feature>
<feature type="compositionally biased region" description="Low complexity" evidence="5">
    <location>
        <begin position="208"/>
        <end position="217"/>
    </location>
</feature>
<dbReference type="AlphaFoldDB" id="F4PGP5"/>
<keyword evidence="3" id="KW-0539">Nucleus</keyword>
<evidence type="ECO:0000256" key="1">
    <source>
        <dbReference type="ARBA" id="ARBA00023015"/>
    </source>
</evidence>
<dbReference type="OMA" id="DRNNDEW"/>